<gene>
    <name evidence="1" type="ORF">VNO77_30430</name>
    <name evidence="2" type="ORF">VNO77_30432</name>
</gene>
<keyword evidence="3" id="KW-1185">Reference proteome</keyword>
<sequence length="103" mass="11574">MVDSGDVNAIQMLTPYANFSGLSMIPLCMSKTYRVLLVVGHFHARTERLTLYLVNTNTSPLRFMVAIPNVGGALEHTDRRLLPSRTEWLKQIRRGNKITLSSA</sequence>
<dbReference type="AlphaFoldDB" id="A0AAN9KN06"/>
<dbReference type="Proteomes" id="UP001367508">
    <property type="component" value="Unassembled WGS sequence"/>
</dbReference>
<organism evidence="2 3">
    <name type="scientific">Canavalia gladiata</name>
    <name type="common">Sword bean</name>
    <name type="synonym">Dolichos gladiatus</name>
    <dbReference type="NCBI Taxonomy" id="3824"/>
    <lineage>
        <taxon>Eukaryota</taxon>
        <taxon>Viridiplantae</taxon>
        <taxon>Streptophyta</taxon>
        <taxon>Embryophyta</taxon>
        <taxon>Tracheophyta</taxon>
        <taxon>Spermatophyta</taxon>
        <taxon>Magnoliopsida</taxon>
        <taxon>eudicotyledons</taxon>
        <taxon>Gunneridae</taxon>
        <taxon>Pentapetalae</taxon>
        <taxon>rosids</taxon>
        <taxon>fabids</taxon>
        <taxon>Fabales</taxon>
        <taxon>Fabaceae</taxon>
        <taxon>Papilionoideae</taxon>
        <taxon>50 kb inversion clade</taxon>
        <taxon>NPAAA clade</taxon>
        <taxon>indigoferoid/millettioid clade</taxon>
        <taxon>Phaseoleae</taxon>
        <taxon>Canavalia</taxon>
    </lineage>
</organism>
<evidence type="ECO:0000313" key="3">
    <source>
        <dbReference type="Proteomes" id="UP001367508"/>
    </source>
</evidence>
<evidence type="ECO:0000313" key="2">
    <source>
        <dbReference type="EMBL" id="KAK7320710.1"/>
    </source>
</evidence>
<protein>
    <submittedName>
        <fullName evidence="2">Uncharacterized protein</fullName>
    </submittedName>
</protein>
<name>A0AAN9KN06_CANGL</name>
<accession>A0AAN9KN06</accession>
<dbReference type="EMBL" id="JAYMYQ010000007">
    <property type="protein sequence ID" value="KAK7320709.1"/>
    <property type="molecule type" value="Genomic_DNA"/>
</dbReference>
<dbReference type="EMBL" id="JAYMYQ010000007">
    <property type="protein sequence ID" value="KAK7320710.1"/>
    <property type="molecule type" value="Genomic_DNA"/>
</dbReference>
<comment type="caution">
    <text evidence="2">The sequence shown here is derived from an EMBL/GenBank/DDBJ whole genome shotgun (WGS) entry which is preliminary data.</text>
</comment>
<evidence type="ECO:0000313" key="1">
    <source>
        <dbReference type="EMBL" id="KAK7320709.1"/>
    </source>
</evidence>
<proteinExistence type="predicted"/>
<reference evidence="2 3" key="1">
    <citation type="submission" date="2024-01" db="EMBL/GenBank/DDBJ databases">
        <title>The genomes of 5 underutilized Papilionoideae crops provide insights into root nodulation and disease resistanc.</title>
        <authorList>
            <person name="Jiang F."/>
        </authorList>
    </citation>
    <scope>NUCLEOTIDE SEQUENCE [LARGE SCALE GENOMIC DNA]</scope>
    <source>
        <strain evidence="2">LVBAO_FW01</strain>
        <tissue evidence="2">Leaves</tissue>
    </source>
</reference>